<accession>A0A8H4U552</accession>
<dbReference type="PANTHER" id="PTHR36978:SF4">
    <property type="entry name" value="P-LOOP CONTAINING NUCLEOSIDE TRIPHOSPHATE HYDROLASE PROTEIN"/>
    <property type="match status" value="1"/>
</dbReference>
<dbReference type="Proteomes" id="UP000622797">
    <property type="component" value="Unassembled WGS sequence"/>
</dbReference>
<evidence type="ECO:0008006" key="4">
    <source>
        <dbReference type="Google" id="ProtNLM"/>
    </source>
</evidence>
<reference evidence="2" key="1">
    <citation type="journal article" date="2020" name="BMC Genomics">
        <title>Correction to: Identification and distribution of gene clusters required for synthesis of sphingolipid metabolism inhibitors in diverse species of the filamentous fungus Fusarium.</title>
        <authorList>
            <person name="Kim H.S."/>
            <person name="Lohmar J.M."/>
            <person name="Busman M."/>
            <person name="Brown D.W."/>
            <person name="Naumann T.A."/>
            <person name="Divon H.H."/>
            <person name="Lysoe E."/>
            <person name="Uhlig S."/>
            <person name="Proctor R.H."/>
        </authorList>
    </citation>
    <scope>NUCLEOTIDE SEQUENCE</scope>
    <source>
        <strain evidence="2">NRRL 20472</strain>
    </source>
</reference>
<dbReference type="InterPro" id="IPR040632">
    <property type="entry name" value="Sulfotransfer_4"/>
</dbReference>
<dbReference type="SUPFAM" id="SSF52540">
    <property type="entry name" value="P-loop containing nucleoside triphosphate hydrolases"/>
    <property type="match status" value="1"/>
</dbReference>
<name>A0A8H4U552_9HYPO</name>
<dbReference type="Pfam" id="PF17784">
    <property type="entry name" value="Sulfotransfer_4"/>
    <property type="match status" value="1"/>
</dbReference>
<gene>
    <name evidence="2" type="ORF">FSARC_3032</name>
</gene>
<comment type="caution">
    <text evidence="2">The sequence shown here is derived from an EMBL/GenBank/DDBJ whole genome shotgun (WGS) entry which is preliminary data.</text>
</comment>
<proteinExistence type="predicted"/>
<keyword evidence="1" id="KW-0812">Transmembrane</keyword>
<organism evidence="2 3">
    <name type="scientific">Fusarium sarcochroum</name>
    <dbReference type="NCBI Taxonomy" id="1208366"/>
    <lineage>
        <taxon>Eukaryota</taxon>
        <taxon>Fungi</taxon>
        <taxon>Dikarya</taxon>
        <taxon>Ascomycota</taxon>
        <taxon>Pezizomycotina</taxon>
        <taxon>Sordariomycetes</taxon>
        <taxon>Hypocreomycetidae</taxon>
        <taxon>Hypocreales</taxon>
        <taxon>Nectriaceae</taxon>
        <taxon>Fusarium</taxon>
        <taxon>Fusarium lateritium species complex</taxon>
    </lineage>
</organism>
<reference evidence="2" key="2">
    <citation type="submission" date="2020-05" db="EMBL/GenBank/DDBJ databases">
        <authorList>
            <person name="Kim H.-S."/>
            <person name="Proctor R.H."/>
            <person name="Brown D.W."/>
        </authorList>
    </citation>
    <scope>NUCLEOTIDE SEQUENCE</scope>
    <source>
        <strain evidence="2">NRRL 20472</strain>
    </source>
</reference>
<evidence type="ECO:0000256" key="1">
    <source>
        <dbReference type="SAM" id="Phobius"/>
    </source>
</evidence>
<dbReference type="EMBL" id="JABEXW010000149">
    <property type="protein sequence ID" value="KAF4969807.1"/>
    <property type="molecule type" value="Genomic_DNA"/>
</dbReference>
<evidence type="ECO:0000313" key="3">
    <source>
        <dbReference type="Proteomes" id="UP000622797"/>
    </source>
</evidence>
<dbReference type="AlphaFoldDB" id="A0A8H4U552"/>
<keyword evidence="1" id="KW-1133">Transmembrane helix</keyword>
<dbReference type="Gene3D" id="3.40.50.300">
    <property type="entry name" value="P-loop containing nucleotide triphosphate hydrolases"/>
    <property type="match status" value="1"/>
</dbReference>
<sequence length="287" mass="32908">MAPASPLNLPATGNSAKQDDGLKIIHAGLYRTATGSMAKAYRILGYNAQHALEDLWNLPWVRLEQAAEATWPHLANLPGYTFKSEDGTVRPRPPFTRADWQTIWGEFDVATDMASPFVLELIKAYPDAKVVIVQREFESWWPSFESRVISQLYDPMKKFFVWRILGMRSIHTMEKIHAGFFSADEYSKKAIELRAKDAYEEYYRKVREAVPLESGRRLDYTMGSGWEPLCEFLGKDVPDVEFPRVNDSNSHKDDLRQYDFQMYTTVLLKVGPLVALVVGVAVIYSRW</sequence>
<keyword evidence="1" id="KW-0472">Membrane</keyword>
<dbReference type="InterPro" id="IPR027417">
    <property type="entry name" value="P-loop_NTPase"/>
</dbReference>
<dbReference type="PANTHER" id="PTHR36978">
    <property type="entry name" value="P-LOOP CONTAINING NUCLEOTIDE TRIPHOSPHATE HYDROLASE"/>
    <property type="match status" value="1"/>
</dbReference>
<evidence type="ECO:0000313" key="2">
    <source>
        <dbReference type="EMBL" id="KAF4969807.1"/>
    </source>
</evidence>
<feature type="transmembrane region" description="Helical" evidence="1">
    <location>
        <begin position="266"/>
        <end position="284"/>
    </location>
</feature>
<protein>
    <recommendedName>
        <fullName evidence="4">Efflux pump antibiotic resistance protein</fullName>
    </recommendedName>
</protein>
<keyword evidence="3" id="KW-1185">Reference proteome</keyword>
<dbReference type="OrthoDB" id="408152at2759"/>